<reference evidence="2" key="1">
    <citation type="submission" date="2020-10" db="EMBL/GenBank/DDBJ databases">
        <authorList>
            <person name="Gilroy R."/>
        </authorList>
    </citation>
    <scope>NUCLEOTIDE SEQUENCE</scope>
    <source>
        <strain evidence="2">CHK195-15760</strain>
    </source>
</reference>
<dbReference type="InterPro" id="IPR014879">
    <property type="entry name" value="Spo0A_C"/>
</dbReference>
<organism evidence="2 3">
    <name type="scientific">Candidatus Merdicola faecigallinarum</name>
    <dbReference type="NCBI Taxonomy" id="2840862"/>
    <lineage>
        <taxon>Bacteria</taxon>
        <taxon>Bacillati</taxon>
        <taxon>Bacillota</taxon>
        <taxon>Clostridia</taxon>
        <taxon>Candidatus Merdicola</taxon>
    </lineage>
</organism>
<proteinExistence type="predicted"/>
<dbReference type="GO" id="GO:0003743">
    <property type="term" value="F:translation initiation factor activity"/>
    <property type="evidence" value="ECO:0007669"/>
    <property type="project" value="UniProtKB-KW"/>
</dbReference>
<feature type="domain" description="Sporulation initiation factor Spo0A C-terminal" evidence="1">
    <location>
        <begin position="69"/>
        <end position="170"/>
    </location>
</feature>
<sequence length="175" mass="20116">MERQNLKLKKTLEVLKKLREENISIDDLIEAIEVVNQLSGEVSITEEQNVSAAMIEMKKERAKSIEMEVTEQLHKFGIPSNIKGFNFIRTGILMGLQNPECMESATKVMYPSIAKEYKTTSSRVERAIRHAIEVAWTRGNLEEVLKFFPCYATNTTQRATNMEFLATIVDYYKCQ</sequence>
<evidence type="ECO:0000313" key="3">
    <source>
        <dbReference type="Proteomes" id="UP000824093"/>
    </source>
</evidence>
<dbReference type="Gene3D" id="1.10.10.10">
    <property type="entry name" value="Winged helix-like DNA-binding domain superfamily/Winged helix DNA-binding domain"/>
    <property type="match status" value="1"/>
</dbReference>
<dbReference type="Proteomes" id="UP000824093">
    <property type="component" value="Unassembled WGS sequence"/>
</dbReference>
<dbReference type="GO" id="GO:0005509">
    <property type="term" value="F:calcium ion binding"/>
    <property type="evidence" value="ECO:0007669"/>
    <property type="project" value="InterPro"/>
</dbReference>
<dbReference type="SUPFAM" id="SSF46894">
    <property type="entry name" value="C-terminal effector domain of the bipartite response regulators"/>
    <property type="match status" value="1"/>
</dbReference>
<dbReference type="AlphaFoldDB" id="A0A9D1M134"/>
<gene>
    <name evidence="2" type="ORF">IAB70_03820</name>
</gene>
<keyword evidence="2" id="KW-0396">Initiation factor</keyword>
<dbReference type="GO" id="GO:0003700">
    <property type="term" value="F:DNA-binding transcription factor activity"/>
    <property type="evidence" value="ECO:0007669"/>
    <property type="project" value="InterPro"/>
</dbReference>
<dbReference type="InterPro" id="IPR016032">
    <property type="entry name" value="Sig_transdc_resp-reg_C-effctor"/>
</dbReference>
<dbReference type="GO" id="GO:0042173">
    <property type="term" value="P:regulation of sporulation resulting in formation of a cellular spore"/>
    <property type="evidence" value="ECO:0007669"/>
    <property type="project" value="InterPro"/>
</dbReference>
<accession>A0A9D1M134</accession>
<protein>
    <submittedName>
        <fullName evidence="2">Sporulation initiation factor Spo0A C-terminal domain-containing protein</fullName>
    </submittedName>
</protein>
<keyword evidence="2" id="KW-0648">Protein biosynthesis</keyword>
<evidence type="ECO:0000313" key="2">
    <source>
        <dbReference type="EMBL" id="HIU51734.1"/>
    </source>
</evidence>
<evidence type="ECO:0000259" key="1">
    <source>
        <dbReference type="Pfam" id="PF08769"/>
    </source>
</evidence>
<dbReference type="Pfam" id="PF08769">
    <property type="entry name" value="Spo0A_C"/>
    <property type="match status" value="1"/>
</dbReference>
<dbReference type="GO" id="GO:0003677">
    <property type="term" value="F:DNA binding"/>
    <property type="evidence" value="ECO:0007669"/>
    <property type="project" value="InterPro"/>
</dbReference>
<reference evidence="2" key="2">
    <citation type="journal article" date="2021" name="PeerJ">
        <title>Extensive microbial diversity within the chicken gut microbiome revealed by metagenomics and culture.</title>
        <authorList>
            <person name="Gilroy R."/>
            <person name="Ravi A."/>
            <person name="Getino M."/>
            <person name="Pursley I."/>
            <person name="Horton D.L."/>
            <person name="Alikhan N.F."/>
            <person name="Baker D."/>
            <person name="Gharbi K."/>
            <person name="Hall N."/>
            <person name="Watson M."/>
            <person name="Adriaenssens E.M."/>
            <person name="Foster-Nyarko E."/>
            <person name="Jarju S."/>
            <person name="Secka A."/>
            <person name="Antonio M."/>
            <person name="Oren A."/>
            <person name="Chaudhuri R.R."/>
            <person name="La Ragione R."/>
            <person name="Hildebrand F."/>
            <person name="Pallen M.J."/>
        </authorList>
    </citation>
    <scope>NUCLEOTIDE SEQUENCE</scope>
    <source>
        <strain evidence="2">CHK195-15760</strain>
    </source>
</reference>
<dbReference type="EMBL" id="DVNH01000025">
    <property type="protein sequence ID" value="HIU51734.1"/>
    <property type="molecule type" value="Genomic_DNA"/>
</dbReference>
<name>A0A9D1M134_9FIRM</name>
<dbReference type="InterPro" id="IPR036388">
    <property type="entry name" value="WH-like_DNA-bd_sf"/>
</dbReference>
<comment type="caution">
    <text evidence="2">The sequence shown here is derived from an EMBL/GenBank/DDBJ whole genome shotgun (WGS) entry which is preliminary data.</text>
</comment>
<dbReference type="GO" id="GO:0005737">
    <property type="term" value="C:cytoplasm"/>
    <property type="evidence" value="ECO:0007669"/>
    <property type="project" value="InterPro"/>
</dbReference>